<feature type="compositionally biased region" description="Basic and acidic residues" evidence="1">
    <location>
        <begin position="193"/>
        <end position="204"/>
    </location>
</feature>
<feature type="compositionally biased region" description="Acidic residues" evidence="1">
    <location>
        <begin position="374"/>
        <end position="394"/>
    </location>
</feature>
<feature type="region of interest" description="Disordered" evidence="1">
    <location>
        <begin position="185"/>
        <end position="301"/>
    </location>
</feature>
<reference evidence="2 3" key="1">
    <citation type="submission" date="2024-10" db="EMBL/GenBank/DDBJ databases">
        <authorList>
            <person name="Kim D."/>
        </authorList>
    </citation>
    <scope>NUCLEOTIDE SEQUENCE [LARGE SCALE GENOMIC DNA]</scope>
    <source>
        <strain evidence="2">BH-2024</strain>
    </source>
</reference>
<comment type="caution">
    <text evidence="2">The sequence shown here is derived from an EMBL/GenBank/DDBJ whole genome shotgun (WGS) entry which is preliminary data.</text>
</comment>
<feature type="region of interest" description="Disordered" evidence="1">
    <location>
        <begin position="47"/>
        <end position="66"/>
    </location>
</feature>
<protein>
    <submittedName>
        <fullName evidence="2">Uncharacterized protein</fullName>
    </submittedName>
</protein>
<feature type="compositionally biased region" description="Basic and acidic residues" evidence="1">
    <location>
        <begin position="244"/>
        <end position="267"/>
    </location>
</feature>
<dbReference type="Proteomes" id="UP001620626">
    <property type="component" value="Unassembled WGS sequence"/>
</dbReference>
<feature type="compositionally biased region" description="Acidic residues" evidence="1">
    <location>
        <begin position="207"/>
        <end position="227"/>
    </location>
</feature>
<keyword evidence="3" id="KW-1185">Reference proteome</keyword>
<name>A0ABD2KF75_9BILA</name>
<accession>A0ABD2KF75</accession>
<evidence type="ECO:0000313" key="3">
    <source>
        <dbReference type="Proteomes" id="UP001620626"/>
    </source>
</evidence>
<dbReference type="AlphaFoldDB" id="A0ABD2KF75"/>
<feature type="compositionally biased region" description="Low complexity" evidence="1">
    <location>
        <begin position="268"/>
        <end position="277"/>
    </location>
</feature>
<feature type="region of interest" description="Disordered" evidence="1">
    <location>
        <begin position="361"/>
        <end position="394"/>
    </location>
</feature>
<evidence type="ECO:0000313" key="2">
    <source>
        <dbReference type="EMBL" id="KAL3101583.1"/>
    </source>
</evidence>
<proteinExistence type="predicted"/>
<organism evidence="2 3">
    <name type="scientific">Heterodera trifolii</name>
    <dbReference type="NCBI Taxonomy" id="157864"/>
    <lineage>
        <taxon>Eukaryota</taxon>
        <taxon>Metazoa</taxon>
        <taxon>Ecdysozoa</taxon>
        <taxon>Nematoda</taxon>
        <taxon>Chromadorea</taxon>
        <taxon>Rhabditida</taxon>
        <taxon>Tylenchina</taxon>
        <taxon>Tylenchomorpha</taxon>
        <taxon>Tylenchoidea</taxon>
        <taxon>Heteroderidae</taxon>
        <taxon>Heteroderinae</taxon>
        <taxon>Heterodera</taxon>
    </lineage>
</organism>
<gene>
    <name evidence="2" type="ORF">niasHT_023103</name>
</gene>
<dbReference type="EMBL" id="JBICBT010000775">
    <property type="protein sequence ID" value="KAL3101583.1"/>
    <property type="molecule type" value="Genomic_DNA"/>
</dbReference>
<evidence type="ECO:0000256" key="1">
    <source>
        <dbReference type="SAM" id="MobiDB-lite"/>
    </source>
</evidence>
<sequence length="394" mass="44660">MLNELEQQAAGIKQTLSAQKTAINEQPPNTLSNTRKKLLELRARMDKVGTKPMQKPNSAEESKQSLAISPIKSPKGIVVDKRKIQRDKILNKWRLLMGSLVSSMQELYLGAVKSQKYEPVERQLLSETLSNLKLAKHGASKDYAQVAGLLSKAKNFFDDYKTHRKQLQQANKIGQEHLSEDDDIYQSDLGSENGHENLDNHESTTENSDDEEVEQEQISEDDAEMDQNDSGSDKTDQDLGYQYVDHDASTEHSLYDGEFGEHGDERNSNNSGQSSEESSYHGTSITMTDYEKQSDSDQTDYYDELKTDAQYHSEVFDQESPKQKSLFIKAYSSDGELTSARKTDLSTENLKNKHRTVSKYNSDQKVIAKSADDEKTEYEIETTNDEESEYETDN</sequence>